<proteinExistence type="predicted"/>
<comment type="caution">
    <text evidence="2">The sequence shown here is derived from an EMBL/GenBank/DDBJ whole genome shotgun (WGS) entry which is preliminary data.</text>
</comment>
<gene>
    <name evidence="2" type="ORF">PXEA_LOCUS14353</name>
</gene>
<feature type="region of interest" description="Disordered" evidence="1">
    <location>
        <begin position="74"/>
        <end position="157"/>
    </location>
</feature>
<feature type="compositionally biased region" description="Basic and acidic residues" evidence="1">
    <location>
        <begin position="229"/>
        <end position="239"/>
    </location>
</feature>
<protein>
    <submittedName>
        <fullName evidence="2">Uncharacterized protein</fullName>
    </submittedName>
</protein>
<evidence type="ECO:0000313" key="2">
    <source>
        <dbReference type="EMBL" id="VEL20913.1"/>
    </source>
</evidence>
<feature type="compositionally biased region" description="Acidic residues" evidence="1">
    <location>
        <begin position="240"/>
        <end position="262"/>
    </location>
</feature>
<dbReference type="Proteomes" id="UP000784294">
    <property type="component" value="Unassembled WGS sequence"/>
</dbReference>
<sequence length="274" mass="29321">MGDHSQTPTLSVYSPSPSLILRLGDEMTSSFSASGSDLIASLSSTLSTDDLTEAEGTTVSPQLSAVTLAGHGQPIVVSTSPDMKPSANSGTHRRYHNSSEAVETKPRAKQGGGGDDSGERSGCMVAKDEKVLLSVPDNPDPVPSNSLLEPSFDNLPKKSLASQRIKDVASFSDKSVKNPLVLEQGSYLATSDLLQPDQIGIHNPEESLALSTGYSDDEFVPSEEEGGEEGEKYKGNKTEEQEEEEEDEEEEEEEEDEEEGDEKDGNGVKQSRAK</sequence>
<feature type="compositionally biased region" description="Polar residues" evidence="1">
    <location>
        <begin position="76"/>
        <end position="90"/>
    </location>
</feature>
<organism evidence="2 3">
    <name type="scientific">Protopolystoma xenopodis</name>
    <dbReference type="NCBI Taxonomy" id="117903"/>
    <lineage>
        <taxon>Eukaryota</taxon>
        <taxon>Metazoa</taxon>
        <taxon>Spiralia</taxon>
        <taxon>Lophotrochozoa</taxon>
        <taxon>Platyhelminthes</taxon>
        <taxon>Monogenea</taxon>
        <taxon>Polyopisthocotylea</taxon>
        <taxon>Polystomatidea</taxon>
        <taxon>Polystomatidae</taxon>
        <taxon>Protopolystoma</taxon>
    </lineage>
</organism>
<dbReference type="EMBL" id="CAAALY010048574">
    <property type="protein sequence ID" value="VEL20913.1"/>
    <property type="molecule type" value="Genomic_DNA"/>
</dbReference>
<evidence type="ECO:0000313" key="3">
    <source>
        <dbReference type="Proteomes" id="UP000784294"/>
    </source>
</evidence>
<feature type="region of interest" description="Disordered" evidence="1">
    <location>
        <begin position="198"/>
        <end position="274"/>
    </location>
</feature>
<dbReference type="AlphaFoldDB" id="A0A3S5CH59"/>
<reference evidence="2" key="1">
    <citation type="submission" date="2018-11" db="EMBL/GenBank/DDBJ databases">
        <authorList>
            <consortium name="Pathogen Informatics"/>
        </authorList>
    </citation>
    <scope>NUCLEOTIDE SEQUENCE</scope>
</reference>
<name>A0A3S5CH59_9PLAT</name>
<keyword evidence="3" id="KW-1185">Reference proteome</keyword>
<evidence type="ECO:0000256" key="1">
    <source>
        <dbReference type="SAM" id="MobiDB-lite"/>
    </source>
</evidence>
<feature type="compositionally biased region" description="Acidic residues" evidence="1">
    <location>
        <begin position="215"/>
        <end position="228"/>
    </location>
</feature>
<accession>A0A3S5CH59</accession>